<name>A0A4Z0Q9L5_9BACT</name>
<feature type="chain" id="PRO_5021263034" evidence="1">
    <location>
        <begin position="26"/>
        <end position="235"/>
    </location>
</feature>
<evidence type="ECO:0000313" key="2">
    <source>
        <dbReference type="EMBL" id="TGE26415.1"/>
    </source>
</evidence>
<evidence type="ECO:0000313" key="3">
    <source>
        <dbReference type="Proteomes" id="UP000298471"/>
    </source>
</evidence>
<proteinExistence type="predicted"/>
<dbReference type="AlphaFoldDB" id="A0A4Z0Q9L5"/>
<keyword evidence="1" id="KW-0732">Signal</keyword>
<evidence type="ECO:0000256" key="1">
    <source>
        <dbReference type="SAM" id="SignalP"/>
    </source>
</evidence>
<feature type="signal peptide" evidence="1">
    <location>
        <begin position="1"/>
        <end position="25"/>
    </location>
</feature>
<organism evidence="2 3">
    <name type="scientific">Hymenobacter metallicola</name>
    <dbReference type="NCBI Taxonomy" id="2563114"/>
    <lineage>
        <taxon>Bacteria</taxon>
        <taxon>Pseudomonadati</taxon>
        <taxon>Bacteroidota</taxon>
        <taxon>Cytophagia</taxon>
        <taxon>Cytophagales</taxon>
        <taxon>Hymenobacteraceae</taxon>
        <taxon>Hymenobacter</taxon>
    </lineage>
</organism>
<gene>
    <name evidence="2" type="ORF">E5K02_16605</name>
</gene>
<protein>
    <submittedName>
        <fullName evidence="2">DUF3575 domain-containing protein</fullName>
    </submittedName>
</protein>
<sequence>MPFCRLVRTFLPLLAGMLSSLALQAQPSPGPAGPVPPKNLLKIAPFGWIHGQLPFSVESRLGYERVIGPHSSLGASYSYLGTNYPFSFLGSVALSSAISTAFTAAGHPTVVWTETKIRTKGHRYQFQYRHYLSKKYYAPEGWYLSPHYSHAQAEYRVTLKDFDVARTLKTTNSNYNLLFGYQNVLGRHFVLDVFTGLGYRDIQTKIFDENGGYLHDMEEGSALKISSGLNIGWAF</sequence>
<keyword evidence="3" id="KW-1185">Reference proteome</keyword>
<dbReference type="RefSeq" id="WP_167856451.1">
    <property type="nucleotide sequence ID" value="NZ_SRMB01000003.1"/>
</dbReference>
<accession>A0A4Z0Q9L5</accession>
<reference evidence="2 3" key="1">
    <citation type="submission" date="2019-04" db="EMBL/GenBank/DDBJ databases">
        <authorList>
            <person name="Feng G."/>
            <person name="Zhang J."/>
            <person name="Zhu H."/>
        </authorList>
    </citation>
    <scope>NUCLEOTIDE SEQUENCE [LARGE SCALE GENOMIC DNA]</scope>
    <source>
        <strain evidence="2 3">9PBR-1</strain>
    </source>
</reference>
<dbReference type="EMBL" id="SRMB01000003">
    <property type="protein sequence ID" value="TGE26415.1"/>
    <property type="molecule type" value="Genomic_DNA"/>
</dbReference>
<comment type="caution">
    <text evidence="2">The sequence shown here is derived from an EMBL/GenBank/DDBJ whole genome shotgun (WGS) entry which is preliminary data.</text>
</comment>
<dbReference type="Proteomes" id="UP000298471">
    <property type="component" value="Unassembled WGS sequence"/>
</dbReference>